<dbReference type="SUPFAM" id="SSF52374">
    <property type="entry name" value="Nucleotidylyl transferase"/>
    <property type="match status" value="1"/>
</dbReference>
<evidence type="ECO:0000259" key="4">
    <source>
        <dbReference type="SMART" id="SM00764"/>
    </source>
</evidence>
<dbReference type="InterPro" id="IPR004821">
    <property type="entry name" value="Cyt_trans-like"/>
</dbReference>
<gene>
    <name evidence="5" type="primary">citC_2</name>
    <name evidence="5" type="ORF">GCM10007870_20390</name>
</gene>
<keyword evidence="1 3" id="KW-0547">Nucleotide-binding</keyword>
<evidence type="ECO:0000256" key="1">
    <source>
        <dbReference type="ARBA" id="ARBA00022741"/>
    </source>
</evidence>
<dbReference type="SUPFAM" id="SSF55729">
    <property type="entry name" value="Acyl-CoA N-acyltransferases (Nat)"/>
    <property type="match status" value="1"/>
</dbReference>
<dbReference type="NCBIfam" id="TIGR00125">
    <property type="entry name" value="cyt_tran_rel"/>
    <property type="match status" value="1"/>
</dbReference>
<accession>A0ABQ5WUA2</accession>
<organism evidence="5 6">
    <name type="scientific">Gluconobacter kondonii</name>
    <dbReference type="NCBI Taxonomy" id="941463"/>
    <lineage>
        <taxon>Bacteria</taxon>
        <taxon>Pseudomonadati</taxon>
        <taxon>Pseudomonadota</taxon>
        <taxon>Alphaproteobacteria</taxon>
        <taxon>Acetobacterales</taxon>
        <taxon>Acetobacteraceae</taxon>
        <taxon>Gluconobacter</taxon>
    </lineage>
</organism>
<dbReference type="InterPro" id="IPR005216">
    <property type="entry name" value="Citrate_lyase_ligase"/>
</dbReference>
<dbReference type="InterPro" id="IPR014729">
    <property type="entry name" value="Rossmann-like_a/b/a_fold"/>
</dbReference>
<evidence type="ECO:0000256" key="3">
    <source>
        <dbReference type="PIRNR" id="PIRNR005751"/>
    </source>
</evidence>
<comment type="function">
    <text evidence="3">Acetylation of prosthetic group (2-(5''-phosphoribosyl)-3'-dephosphocoenzyme-A) of the gamma subunit of citrate lyase.</text>
</comment>
<dbReference type="GO" id="GO:0016874">
    <property type="term" value="F:ligase activity"/>
    <property type="evidence" value="ECO:0007669"/>
    <property type="project" value="UniProtKB-KW"/>
</dbReference>
<keyword evidence="3 5" id="KW-0436">Ligase</keyword>
<reference evidence="6" key="1">
    <citation type="journal article" date="2019" name="Int. J. Syst. Evol. Microbiol.">
        <title>The Global Catalogue of Microorganisms (GCM) 10K type strain sequencing project: providing services to taxonomists for standard genome sequencing and annotation.</title>
        <authorList>
            <consortium name="The Broad Institute Genomics Platform"/>
            <consortium name="The Broad Institute Genome Sequencing Center for Infectious Disease"/>
            <person name="Wu L."/>
            <person name="Ma J."/>
        </authorList>
    </citation>
    <scope>NUCLEOTIDE SEQUENCE [LARGE SCALE GENOMIC DNA]</scope>
    <source>
        <strain evidence="6">NBRC 3266</strain>
    </source>
</reference>
<name>A0ABQ5WUA2_9PROT</name>
<comment type="catalytic activity">
    <reaction evidence="3">
        <text>holo-[citrate lyase ACP] + acetate + ATP = acetyl-[citrate lyase ACP] + AMP + diphosphate</text>
        <dbReference type="Rhea" id="RHEA:23788"/>
        <dbReference type="Rhea" id="RHEA-COMP:10158"/>
        <dbReference type="Rhea" id="RHEA-COMP:13710"/>
        <dbReference type="ChEBI" id="CHEBI:30089"/>
        <dbReference type="ChEBI" id="CHEBI:30616"/>
        <dbReference type="ChEBI" id="CHEBI:33019"/>
        <dbReference type="ChEBI" id="CHEBI:82683"/>
        <dbReference type="ChEBI" id="CHEBI:137976"/>
        <dbReference type="ChEBI" id="CHEBI:456215"/>
        <dbReference type="EC" id="6.2.1.22"/>
    </reaction>
</comment>
<comment type="caution">
    <text evidence="5">The sequence shown here is derived from an EMBL/GenBank/DDBJ whole genome shotgun (WGS) entry which is preliminary data.</text>
</comment>
<protein>
    <recommendedName>
        <fullName evidence="3">[Citrate [pro-3S]-lyase] ligase</fullName>
        <ecNumber evidence="3">6.2.1.22</ecNumber>
    </recommendedName>
</protein>
<evidence type="ECO:0000313" key="5">
    <source>
        <dbReference type="EMBL" id="GLQ66455.1"/>
    </source>
</evidence>
<dbReference type="PIRSF" id="PIRSF005751">
    <property type="entry name" value="Acet_citr_lig"/>
    <property type="match status" value="1"/>
</dbReference>
<dbReference type="Proteomes" id="UP001156629">
    <property type="component" value="Unassembled WGS sequence"/>
</dbReference>
<sequence length="356" mass="40888">MYRNSDDISISLLSGSDLERKKHDIIDFLATGDLRIDDQVTTFVVALSQDNERIVACAGLDKNVVKCVCVDKQLRGSGLSVRLGTEVIMQGLSKGYDDLFLFTKYINSRIFDGWGFKSLVEIPNVVSFMDYDSTQLEYYLDTLKSTLRAGERIGSIVMNANPFTNGHRYLVEQASKECDWVHVFLVREDVSFFSYDTRLTLVRDGVSDLRNVVVHEGSDYIISHATFPQYFLKKDEEITEQASAIDALMFRKYIAPSLNINIRYVGTEPTDKTTAMYNVVLKKFLEDCSYSDKKIELKEIERVKFQDIAVSASRVRSLIQENRYRETADLVPKSTYLYLNKFFVNEKEERKSCHEN</sequence>
<dbReference type="RefSeq" id="WP_086649678.1">
    <property type="nucleotide sequence ID" value="NZ_BEWP01000034.1"/>
</dbReference>
<proteinExistence type="predicted"/>
<dbReference type="SMART" id="SM00764">
    <property type="entry name" value="Citrate_ly_lig"/>
    <property type="match status" value="1"/>
</dbReference>
<dbReference type="Gene3D" id="3.40.50.620">
    <property type="entry name" value="HUPs"/>
    <property type="match status" value="1"/>
</dbReference>
<dbReference type="GeneID" id="76196074"/>
<dbReference type="NCBIfam" id="TIGR00124">
    <property type="entry name" value="cit_ly_ligase"/>
    <property type="match status" value="1"/>
</dbReference>
<dbReference type="EMBL" id="BSNV01000011">
    <property type="protein sequence ID" value="GLQ66455.1"/>
    <property type="molecule type" value="Genomic_DNA"/>
</dbReference>
<keyword evidence="2 3" id="KW-0067">ATP-binding</keyword>
<dbReference type="PANTHER" id="PTHR40599:SF1">
    <property type="entry name" value="[CITRATE [PRO-3S]-LYASE] LIGASE"/>
    <property type="match status" value="1"/>
</dbReference>
<dbReference type="Gene3D" id="3.40.630.30">
    <property type="match status" value="1"/>
</dbReference>
<evidence type="ECO:0000313" key="6">
    <source>
        <dbReference type="Proteomes" id="UP001156629"/>
    </source>
</evidence>
<dbReference type="InterPro" id="IPR016181">
    <property type="entry name" value="Acyl_CoA_acyltransferase"/>
</dbReference>
<keyword evidence="6" id="KW-1185">Reference proteome</keyword>
<dbReference type="EC" id="6.2.1.22" evidence="3"/>
<dbReference type="PANTHER" id="PTHR40599">
    <property type="entry name" value="[CITRATE [PRO-3S]-LYASE] LIGASE"/>
    <property type="match status" value="1"/>
</dbReference>
<evidence type="ECO:0000256" key="2">
    <source>
        <dbReference type="ARBA" id="ARBA00022840"/>
    </source>
</evidence>
<dbReference type="Pfam" id="PF08218">
    <property type="entry name" value="Citrate_ly_lig"/>
    <property type="match status" value="1"/>
</dbReference>
<feature type="domain" description="Citrate lyase ligase C-terminal" evidence="4">
    <location>
        <begin position="153"/>
        <end position="339"/>
    </location>
</feature>
<dbReference type="InterPro" id="IPR013166">
    <property type="entry name" value="Citrate_lyase_ligase_C"/>
</dbReference>